<keyword evidence="1" id="KW-0732">Signal</keyword>
<dbReference type="PANTHER" id="PTHR30006">
    <property type="entry name" value="THIAMINE-BINDING PERIPLASMIC PROTEIN-RELATED"/>
    <property type="match status" value="1"/>
</dbReference>
<evidence type="ECO:0000256" key="1">
    <source>
        <dbReference type="ARBA" id="ARBA00022729"/>
    </source>
</evidence>
<dbReference type="Gene3D" id="3.40.190.10">
    <property type="entry name" value="Periplasmic binding protein-like II"/>
    <property type="match status" value="2"/>
</dbReference>
<dbReference type="PROSITE" id="PS51257">
    <property type="entry name" value="PROKAR_LIPOPROTEIN"/>
    <property type="match status" value="1"/>
</dbReference>
<dbReference type="PANTHER" id="PTHR30006:SF2">
    <property type="entry name" value="ABC TRANSPORTER SUBSTRATE-BINDING PROTEIN"/>
    <property type="match status" value="1"/>
</dbReference>
<dbReference type="GO" id="GO:0015888">
    <property type="term" value="P:thiamine transport"/>
    <property type="evidence" value="ECO:0007669"/>
    <property type="project" value="InterPro"/>
</dbReference>
<dbReference type="GO" id="GO:0030975">
    <property type="term" value="F:thiamine binding"/>
    <property type="evidence" value="ECO:0007669"/>
    <property type="project" value="InterPro"/>
</dbReference>
<dbReference type="InterPro" id="IPR005948">
    <property type="entry name" value="ThiB-like"/>
</dbReference>
<sequence length="359" mass="38343">MRKYLIAIGMLAILTASCSSSPTSTDSTVLTSDSTDGPVTLTLLAHESFTPTPGIFDAFTAATGIAVEVVQGGDAGELVTKAVLTSGNPEGDVLWGVDNTLLSRALEADVFSAYETPNTASMDVALLHDIPGHEVTPVDSGDVCINYDIAWFKSRNIAPPLTLDALTNKQYANLLVVPSALSSSPGLAFLMATIAEFGTDGWQSYWKSLRDNGVMVVDGWTQAYNTEFSGASGKGDRPIVVSYSSSPPAEVIFADPPIDAVPTAVASLTCFEQIEYAGILRGTKHEAEAKLLIDYLTDLAFQNDLPLTQFVFPVNNGAVLPEAFTKYALRPENPLRLEADVIATNRTAWLDEWSAIVLK</sequence>
<gene>
    <name evidence="2" type="ORF">UFOPK2975_01269</name>
</gene>
<protein>
    <submittedName>
        <fullName evidence="2">Unannotated protein</fullName>
    </submittedName>
</protein>
<organism evidence="2">
    <name type="scientific">freshwater metagenome</name>
    <dbReference type="NCBI Taxonomy" id="449393"/>
    <lineage>
        <taxon>unclassified sequences</taxon>
        <taxon>metagenomes</taxon>
        <taxon>ecological metagenomes</taxon>
    </lineage>
</organism>
<name>A0A6J6Y1Q0_9ZZZZ</name>
<dbReference type="EMBL" id="CAFAAG010000130">
    <property type="protein sequence ID" value="CAB4801296.1"/>
    <property type="molecule type" value="Genomic_DNA"/>
</dbReference>
<dbReference type="GO" id="GO:0030288">
    <property type="term" value="C:outer membrane-bounded periplasmic space"/>
    <property type="evidence" value="ECO:0007669"/>
    <property type="project" value="TreeGrafter"/>
</dbReference>
<dbReference type="NCBIfam" id="TIGR01254">
    <property type="entry name" value="sfuA"/>
    <property type="match status" value="1"/>
</dbReference>
<dbReference type="SUPFAM" id="SSF53850">
    <property type="entry name" value="Periplasmic binding protein-like II"/>
    <property type="match status" value="1"/>
</dbReference>
<dbReference type="GO" id="GO:0030976">
    <property type="term" value="F:thiamine pyrophosphate binding"/>
    <property type="evidence" value="ECO:0007669"/>
    <property type="project" value="TreeGrafter"/>
</dbReference>
<evidence type="ECO:0000313" key="2">
    <source>
        <dbReference type="EMBL" id="CAB4801296.1"/>
    </source>
</evidence>
<dbReference type="Pfam" id="PF13343">
    <property type="entry name" value="SBP_bac_6"/>
    <property type="match status" value="1"/>
</dbReference>
<reference evidence="2" key="1">
    <citation type="submission" date="2020-05" db="EMBL/GenBank/DDBJ databases">
        <authorList>
            <person name="Chiriac C."/>
            <person name="Salcher M."/>
            <person name="Ghai R."/>
            <person name="Kavagutti S V."/>
        </authorList>
    </citation>
    <scope>NUCLEOTIDE SEQUENCE</scope>
</reference>
<proteinExistence type="predicted"/>
<accession>A0A6J6Y1Q0</accession>
<dbReference type="AlphaFoldDB" id="A0A6J6Y1Q0"/>